<keyword evidence="4" id="KW-0233">DNA recombination</keyword>
<gene>
    <name evidence="6" type="primary">intA_1</name>
    <name evidence="6" type="ORF">VAT7223_01015</name>
</gene>
<accession>A0A1C3IL75</accession>
<evidence type="ECO:0000256" key="1">
    <source>
        <dbReference type="ARBA" id="ARBA00008857"/>
    </source>
</evidence>
<dbReference type="PROSITE" id="PS51898">
    <property type="entry name" value="TYR_RECOMBINASE"/>
    <property type="match status" value="1"/>
</dbReference>
<dbReference type="GO" id="GO:0003677">
    <property type="term" value="F:DNA binding"/>
    <property type="evidence" value="ECO:0007669"/>
    <property type="project" value="UniProtKB-KW"/>
</dbReference>
<keyword evidence="3" id="KW-0238">DNA-binding</keyword>
<dbReference type="InterPro" id="IPR038488">
    <property type="entry name" value="Integrase_DNA-bd_sf"/>
</dbReference>
<dbReference type="InterPro" id="IPR013762">
    <property type="entry name" value="Integrase-like_cat_sf"/>
</dbReference>
<sequence>MARATSPLSDTKIKNTKPTDKQFALYDGNGLQLRIMPNGTKSWLFNYIHPITKKRKNLGLGKYPDITLSSARNKVREMRQLVAESIDPKTHRDNELANKLLERETTLFSVAAEWFELKRDTVSEDYANDIWRSLELHIFPNLGQLAIYDLKAPTVINQLRPLESAGSLETVRRVCQRLNEIMTYAVNSGKIQANTFAGIKQVFKQPKVQHQKTISPHELPVVMKAMSEVNIKVITRCAFEFQLHTLTRPNETAKARWNEIDFENEVWTIPANKMKMKRDHKIPLSQSVIRLLDFMKSISAHREYIFPSNTKPTSHLNTQSVNSALKRAGLSGKLVSHGMRSIGSTALNEQCFNPDAIEVALAHVDHNSIRAIYNNAEYLTERRQIMSWWSDFIDTAAGQNFTLSKKSI</sequence>
<dbReference type="InterPro" id="IPR011010">
    <property type="entry name" value="DNA_brk_join_enz"/>
</dbReference>
<protein>
    <submittedName>
        <fullName evidence="6">Prophage CP4-57 integrase</fullName>
    </submittedName>
</protein>
<dbReference type="SUPFAM" id="SSF56349">
    <property type="entry name" value="DNA breaking-rejoining enzymes"/>
    <property type="match status" value="1"/>
</dbReference>
<dbReference type="GeneID" id="94232094"/>
<evidence type="ECO:0000313" key="6">
    <source>
        <dbReference type="EMBL" id="SBS62173.1"/>
    </source>
</evidence>
<dbReference type="InterPro" id="IPR010998">
    <property type="entry name" value="Integrase_recombinase_N"/>
</dbReference>
<dbReference type="Gene3D" id="3.30.160.390">
    <property type="entry name" value="Integrase, DNA-binding domain"/>
    <property type="match status" value="1"/>
</dbReference>
<dbReference type="NCBIfam" id="NF007246">
    <property type="entry name" value="PRK09692.1"/>
    <property type="match status" value="1"/>
</dbReference>
<keyword evidence="2" id="KW-0229">DNA integration</keyword>
<dbReference type="CDD" id="cd00801">
    <property type="entry name" value="INT_P4_C"/>
    <property type="match status" value="1"/>
</dbReference>
<evidence type="ECO:0000256" key="2">
    <source>
        <dbReference type="ARBA" id="ARBA00022908"/>
    </source>
</evidence>
<dbReference type="EMBL" id="FLQP01000016">
    <property type="protein sequence ID" value="SBS62173.1"/>
    <property type="molecule type" value="Genomic_DNA"/>
</dbReference>
<reference evidence="7" key="1">
    <citation type="submission" date="2016-06" db="EMBL/GenBank/DDBJ databases">
        <authorList>
            <person name="Rodrigo-Torres Lidia"/>
            <person name="Arahal R.David."/>
        </authorList>
    </citation>
    <scope>NUCLEOTIDE SEQUENCE [LARGE SCALE GENOMIC DNA]</scope>
    <source>
        <strain evidence="7">CECT 7223</strain>
    </source>
</reference>
<dbReference type="Pfam" id="PF22022">
    <property type="entry name" value="Phage_int_M"/>
    <property type="match status" value="1"/>
</dbReference>
<proteinExistence type="inferred from homology"/>
<name>A0A1C3IL75_9VIBR</name>
<evidence type="ECO:0000256" key="4">
    <source>
        <dbReference type="ARBA" id="ARBA00023172"/>
    </source>
</evidence>
<dbReference type="RefSeq" id="WP_065678516.1">
    <property type="nucleotide sequence ID" value="NZ_AP025460.1"/>
</dbReference>
<dbReference type="GO" id="GO:0006310">
    <property type="term" value="P:DNA recombination"/>
    <property type="evidence" value="ECO:0007669"/>
    <property type="project" value="UniProtKB-KW"/>
</dbReference>
<dbReference type="InterPro" id="IPR050808">
    <property type="entry name" value="Phage_Integrase"/>
</dbReference>
<dbReference type="Gene3D" id="1.10.443.10">
    <property type="entry name" value="Intergrase catalytic core"/>
    <property type="match status" value="1"/>
</dbReference>
<organism evidence="6 7">
    <name type="scientific">Vibrio atlanticus</name>
    <dbReference type="NCBI Taxonomy" id="693153"/>
    <lineage>
        <taxon>Bacteria</taxon>
        <taxon>Pseudomonadati</taxon>
        <taxon>Pseudomonadota</taxon>
        <taxon>Gammaproteobacteria</taxon>
        <taxon>Vibrionales</taxon>
        <taxon>Vibrionaceae</taxon>
        <taxon>Vibrio</taxon>
    </lineage>
</organism>
<dbReference type="Pfam" id="PF00589">
    <property type="entry name" value="Phage_integrase"/>
    <property type="match status" value="1"/>
</dbReference>
<dbReference type="AlphaFoldDB" id="A0A1C3IL75"/>
<evidence type="ECO:0000259" key="5">
    <source>
        <dbReference type="PROSITE" id="PS51898"/>
    </source>
</evidence>
<evidence type="ECO:0000256" key="3">
    <source>
        <dbReference type="ARBA" id="ARBA00023125"/>
    </source>
</evidence>
<dbReference type="Pfam" id="PF13356">
    <property type="entry name" value="Arm-DNA-bind_3"/>
    <property type="match status" value="1"/>
</dbReference>
<evidence type="ECO:0000313" key="7">
    <source>
        <dbReference type="Proteomes" id="UP000092876"/>
    </source>
</evidence>
<dbReference type="Gene3D" id="1.10.150.130">
    <property type="match status" value="1"/>
</dbReference>
<dbReference type="PANTHER" id="PTHR30629">
    <property type="entry name" value="PROPHAGE INTEGRASE"/>
    <property type="match status" value="1"/>
</dbReference>
<dbReference type="PANTHER" id="PTHR30629:SF6">
    <property type="entry name" value="PROPHAGE INTEGRASE INTA-RELATED"/>
    <property type="match status" value="1"/>
</dbReference>
<dbReference type="Proteomes" id="UP000092876">
    <property type="component" value="Unassembled WGS sequence"/>
</dbReference>
<feature type="domain" description="Tyr recombinase" evidence="5">
    <location>
        <begin position="209"/>
        <end position="387"/>
    </location>
</feature>
<dbReference type="InterPro" id="IPR002104">
    <property type="entry name" value="Integrase_catalytic"/>
</dbReference>
<dbReference type="InterPro" id="IPR053876">
    <property type="entry name" value="Phage_int_M"/>
</dbReference>
<comment type="similarity">
    <text evidence="1">Belongs to the 'phage' integrase family.</text>
</comment>
<dbReference type="InterPro" id="IPR025166">
    <property type="entry name" value="Integrase_DNA_bind_dom"/>
</dbReference>
<dbReference type="GO" id="GO:0015074">
    <property type="term" value="P:DNA integration"/>
    <property type="evidence" value="ECO:0007669"/>
    <property type="project" value="UniProtKB-KW"/>
</dbReference>